<sequence>ESFEGDEKEMILELTETAYTNHNIKNARERVNTIDHTINNNTSNEDDDGEKVALTQEQKDFYESMIMNPVNRIHIVDLLGPGETLKMYRDEYNDLTVTTSVTTTNFNGSDEPPKTPTTSVSSRHFNSSFEPTPTSGYDDFSYSPVSPTPSWSDFEQKYRKKSDDERITINEINNYPLSPLLLLSSSSPSPLSKSNSTQSIKRLFDGKSLNENLSNQKDDFDSESFPSFEGNTKSLSREKNRCHNQHLLLSEQLQQEINEFNNGYDGDIE</sequence>
<dbReference type="OrthoDB" id="10595945at2759"/>
<name>A0A9N9GQU7_9GLOM</name>
<reference evidence="2" key="1">
    <citation type="submission" date="2021-06" db="EMBL/GenBank/DDBJ databases">
        <authorList>
            <person name="Kallberg Y."/>
            <person name="Tangrot J."/>
            <person name="Rosling A."/>
        </authorList>
    </citation>
    <scope>NUCLEOTIDE SEQUENCE</scope>
    <source>
        <strain evidence="2">FL130A</strain>
    </source>
</reference>
<dbReference type="Proteomes" id="UP000789508">
    <property type="component" value="Unassembled WGS sequence"/>
</dbReference>
<proteinExistence type="predicted"/>
<protein>
    <submittedName>
        <fullName evidence="2">11540_t:CDS:1</fullName>
    </submittedName>
</protein>
<feature type="region of interest" description="Disordered" evidence="1">
    <location>
        <begin position="214"/>
        <end position="239"/>
    </location>
</feature>
<feature type="region of interest" description="Disordered" evidence="1">
    <location>
        <begin position="102"/>
        <end position="141"/>
    </location>
</feature>
<comment type="caution">
    <text evidence="2">The sequence shown here is derived from an EMBL/GenBank/DDBJ whole genome shotgun (WGS) entry which is preliminary data.</text>
</comment>
<evidence type="ECO:0000256" key="1">
    <source>
        <dbReference type="SAM" id="MobiDB-lite"/>
    </source>
</evidence>
<keyword evidence="3" id="KW-1185">Reference proteome</keyword>
<accession>A0A9N9GQU7</accession>
<dbReference type="EMBL" id="CAJVPS010006247">
    <property type="protein sequence ID" value="CAG8623256.1"/>
    <property type="molecule type" value="Genomic_DNA"/>
</dbReference>
<feature type="non-terminal residue" evidence="2">
    <location>
        <position position="1"/>
    </location>
</feature>
<evidence type="ECO:0000313" key="3">
    <source>
        <dbReference type="Proteomes" id="UP000789508"/>
    </source>
</evidence>
<gene>
    <name evidence="2" type="ORF">ALEPTO_LOCUS9056</name>
</gene>
<dbReference type="AlphaFoldDB" id="A0A9N9GQU7"/>
<feature type="compositionally biased region" description="Polar residues" evidence="1">
    <location>
        <begin position="116"/>
        <end position="135"/>
    </location>
</feature>
<organism evidence="2 3">
    <name type="scientific">Ambispora leptoticha</name>
    <dbReference type="NCBI Taxonomy" id="144679"/>
    <lineage>
        <taxon>Eukaryota</taxon>
        <taxon>Fungi</taxon>
        <taxon>Fungi incertae sedis</taxon>
        <taxon>Mucoromycota</taxon>
        <taxon>Glomeromycotina</taxon>
        <taxon>Glomeromycetes</taxon>
        <taxon>Archaeosporales</taxon>
        <taxon>Ambisporaceae</taxon>
        <taxon>Ambispora</taxon>
    </lineage>
</organism>
<evidence type="ECO:0000313" key="2">
    <source>
        <dbReference type="EMBL" id="CAG8623256.1"/>
    </source>
</evidence>